<comment type="caution">
    <text evidence="2">The sequence shown here is derived from an EMBL/GenBank/DDBJ whole genome shotgun (WGS) entry which is preliminary data.</text>
</comment>
<feature type="chain" id="PRO_5038942466" evidence="1">
    <location>
        <begin position="23"/>
        <end position="175"/>
    </location>
</feature>
<sequence length="175" mass="20015">MTKHAIMCSLVLMLIILTHARSRRPCPGSEICECLSKNKTTSVFCNGDNIRHTIYFEQLPDDVDKLHLEGFLFTNLSSSNFPPLMHIKQVHFKDNEIVYTHPDLFENWSDLEELSFSDNEVQNTTELFIAIAVVLRQGTQNLQIALQGMRVAQLQDPEFISGNFSKIIALKFSRN</sequence>
<feature type="signal peptide" evidence="1">
    <location>
        <begin position="1"/>
        <end position="22"/>
    </location>
</feature>
<name>A0A9D3Z6U3_DREPO</name>
<evidence type="ECO:0000313" key="2">
    <source>
        <dbReference type="EMBL" id="KAH3711417.1"/>
    </source>
</evidence>
<organism evidence="2 3">
    <name type="scientific">Dreissena polymorpha</name>
    <name type="common">Zebra mussel</name>
    <name type="synonym">Mytilus polymorpha</name>
    <dbReference type="NCBI Taxonomy" id="45954"/>
    <lineage>
        <taxon>Eukaryota</taxon>
        <taxon>Metazoa</taxon>
        <taxon>Spiralia</taxon>
        <taxon>Lophotrochozoa</taxon>
        <taxon>Mollusca</taxon>
        <taxon>Bivalvia</taxon>
        <taxon>Autobranchia</taxon>
        <taxon>Heteroconchia</taxon>
        <taxon>Euheterodonta</taxon>
        <taxon>Imparidentia</taxon>
        <taxon>Neoheterodontei</taxon>
        <taxon>Myida</taxon>
        <taxon>Dreissenoidea</taxon>
        <taxon>Dreissenidae</taxon>
        <taxon>Dreissena</taxon>
    </lineage>
</organism>
<proteinExistence type="predicted"/>
<gene>
    <name evidence="2" type="ORF">DPMN_071086</name>
</gene>
<reference evidence="2" key="2">
    <citation type="submission" date="2020-11" db="EMBL/GenBank/DDBJ databases">
        <authorList>
            <person name="McCartney M.A."/>
            <person name="Auch B."/>
            <person name="Kono T."/>
            <person name="Mallez S."/>
            <person name="Becker A."/>
            <person name="Gohl D.M."/>
            <person name="Silverstein K.A.T."/>
            <person name="Koren S."/>
            <person name="Bechman K.B."/>
            <person name="Herman A."/>
            <person name="Abrahante J.E."/>
            <person name="Garbe J."/>
        </authorList>
    </citation>
    <scope>NUCLEOTIDE SEQUENCE</scope>
    <source>
        <strain evidence="2">Duluth1</strain>
        <tissue evidence="2">Whole animal</tissue>
    </source>
</reference>
<dbReference type="SUPFAM" id="SSF52058">
    <property type="entry name" value="L domain-like"/>
    <property type="match status" value="1"/>
</dbReference>
<keyword evidence="1" id="KW-0732">Signal</keyword>
<dbReference type="InterPro" id="IPR032675">
    <property type="entry name" value="LRR_dom_sf"/>
</dbReference>
<accession>A0A9D3Z6U3</accession>
<protein>
    <submittedName>
        <fullName evidence="2">Uncharacterized protein</fullName>
    </submittedName>
</protein>
<dbReference type="Gene3D" id="3.80.10.10">
    <property type="entry name" value="Ribonuclease Inhibitor"/>
    <property type="match status" value="1"/>
</dbReference>
<dbReference type="Proteomes" id="UP000828390">
    <property type="component" value="Unassembled WGS sequence"/>
</dbReference>
<dbReference type="EMBL" id="JAIWYP010000014">
    <property type="protein sequence ID" value="KAH3711417.1"/>
    <property type="molecule type" value="Genomic_DNA"/>
</dbReference>
<dbReference type="AlphaFoldDB" id="A0A9D3Z6U3"/>
<evidence type="ECO:0000313" key="3">
    <source>
        <dbReference type="Proteomes" id="UP000828390"/>
    </source>
</evidence>
<evidence type="ECO:0000256" key="1">
    <source>
        <dbReference type="SAM" id="SignalP"/>
    </source>
</evidence>
<keyword evidence="3" id="KW-1185">Reference proteome</keyword>
<reference evidence="2" key="1">
    <citation type="journal article" date="2019" name="bioRxiv">
        <title>The Genome of the Zebra Mussel, Dreissena polymorpha: A Resource for Invasive Species Research.</title>
        <authorList>
            <person name="McCartney M.A."/>
            <person name="Auch B."/>
            <person name="Kono T."/>
            <person name="Mallez S."/>
            <person name="Zhang Y."/>
            <person name="Obille A."/>
            <person name="Becker A."/>
            <person name="Abrahante J.E."/>
            <person name="Garbe J."/>
            <person name="Badalamenti J.P."/>
            <person name="Herman A."/>
            <person name="Mangelson H."/>
            <person name="Liachko I."/>
            <person name="Sullivan S."/>
            <person name="Sone E.D."/>
            <person name="Koren S."/>
            <person name="Silverstein K.A.T."/>
            <person name="Beckman K.B."/>
            <person name="Gohl D.M."/>
        </authorList>
    </citation>
    <scope>NUCLEOTIDE SEQUENCE</scope>
    <source>
        <strain evidence="2">Duluth1</strain>
        <tissue evidence="2">Whole animal</tissue>
    </source>
</reference>